<keyword evidence="4" id="KW-0328">Glycosyltransferase</keyword>
<dbReference type="InterPro" id="IPR050194">
    <property type="entry name" value="Glycosyltransferase_grp1"/>
</dbReference>
<dbReference type="EC" id="2.4.-.-" evidence="4"/>
<accession>A0A8J7YNK8</accession>
<evidence type="ECO:0000259" key="1">
    <source>
        <dbReference type="Pfam" id="PF00534"/>
    </source>
</evidence>
<comment type="caution">
    <text evidence="4">The sequence shown here is derived from an EMBL/GenBank/DDBJ whole genome shotgun (WGS) entry which is preliminary data.</text>
</comment>
<evidence type="ECO:0000313" key="3">
    <source>
        <dbReference type="EMBL" id="MBX8631951.1"/>
    </source>
</evidence>
<dbReference type="GO" id="GO:0016757">
    <property type="term" value="F:glycosyltransferase activity"/>
    <property type="evidence" value="ECO:0007669"/>
    <property type="project" value="UniProtKB-KW"/>
</dbReference>
<dbReference type="SUPFAM" id="SSF53756">
    <property type="entry name" value="UDP-Glycosyltransferase/glycogen phosphorylase"/>
    <property type="match status" value="1"/>
</dbReference>
<feature type="domain" description="Glycosyl transferase family 1" evidence="1">
    <location>
        <begin position="200"/>
        <end position="354"/>
    </location>
</feature>
<dbReference type="PANTHER" id="PTHR45947:SF3">
    <property type="entry name" value="SULFOQUINOVOSYL TRANSFERASE SQD2"/>
    <property type="match status" value="1"/>
</dbReference>
<protein>
    <submittedName>
        <fullName evidence="4">Glycosyltransferase</fullName>
        <ecNumber evidence="4">2.4.-.-</ecNumber>
    </submittedName>
</protein>
<organism evidence="4 5">
    <name type="scientific">Candidatus Sysuiplasma superficiale</name>
    <dbReference type="NCBI Taxonomy" id="2823368"/>
    <lineage>
        <taxon>Archaea</taxon>
        <taxon>Methanobacteriati</taxon>
        <taxon>Thermoplasmatota</taxon>
        <taxon>Thermoplasmata</taxon>
        <taxon>Candidatus Sysuiplasmatales</taxon>
        <taxon>Candidatus Sysuiplasmataceae</taxon>
        <taxon>Candidatus Sysuiplasma</taxon>
    </lineage>
</organism>
<dbReference type="PANTHER" id="PTHR45947">
    <property type="entry name" value="SULFOQUINOVOSYL TRANSFERASE SQD2"/>
    <property type="match status" value="1"/>
</dbReference>
<dbReference type="Proteomes" id="UP000716004">
    <property type="component" value="Unassembled WGS sequence"/>
</dbReference>
<evidence type="ECO:0000313" key="4">
    <source>
        <dbReference type="EMBL" id="MBX8644058.1"/>
    </source>
</evidence>
<sequence>MKIAMFTDSYYPTVDGVVSSVSTISRELERIGHEVLIFAPEPTDGQKVEDITKGGTYFFKSFKFRHYPQYRTAFLPSKKTKIIGSLGVDLIHTHGITTVGLKGLGAARHFDVPVATTYHTMINEAMNYYKPVPLPTGIIINLAVRYIRFFLSRADAVVAPSRPILEELVRIAPRMPYAAVIPTGIDTARFHPHGRGDAVREKYGLGDSPLLLYVGRVAYEKNIESVIRTMPLLHDRNIKLMIVGDGPARRELEEMVSSMRLKERIIFAGFIRDEELVDYYAAADAFISASKFETQGISMLEAMSCGKPVAGINYRASTDFIIDGVNGFLFDDNPHSMASKIETALEAGPEISRNARRTAEVYSKENCAMSLSRLYSRLINMDLSR</sequence>
<dbReference type="Gene3D" id="3.40.50.2000">
    <property type="entry name" value="Glycogen Phosphorylase B"/>
    <property type="match status" value="2"/>
</dbReference>
<dbReference type="Pfam" id="PF13439">
    <property type="entry name" value="Glyco_transf_4"/>
    <property type="match status" value="1"/>
</dbReference>
<dbReference type="InterPro" id="IPR001296">
    <property type="entry name" value="Glyco_trans_1"/>
</dbReference>
<name>A0A8J7YNK8_9ARCH</name>
<feature type="domain" description="Glycosyltransferase subfamily 4-like N-terminal" evidence="2">
    <location>
        <begin position="14"/>
        <end position="189"/>
    </location>
</feature>
<keyword evidence="4" id="KW-0808">Transferase</keyword>
<dbReference type="EMBL" id="JAGVSJ010000011">
    <property type="protein sequence ID" value="MBX8631951.1"/>
    <property type="molecule type" value="Genomic_DNA"/>
</dbReference>
<dbReference type="EMBL" id="JAHEAC010000035">
    <property type="protein sequence ID" value="MBX8644058.1"/>
    <property type="molecule type" value="Genomic_DNA"/>
</dbReference>
<evidence type="ECO:0000313" key="5">
    <source>
        <dbReference type="Proteomes" id="UP000750197"/>
    </source>
</evidence>
<dbReference type="Pfam" id="PF00534">
    <property type="entry name" value="Glycos_transf_1"/>
    <property type="match status" value="1"/>
</dbReference>
<dbReference type="Proteomes" id="UP000750197">
    <property type="component" value="Unassembled WGS sequence"/>
</dbReference>
<evidence type="ECO:0000259" key="2">
    <source>
        <dbReference type="Pfam" id="PF13439"/>
    </source>
</evidence>
<proteinExistence type="predicted"/>
<dbReference type="AlphaFoldDB" id="A0A8J7YNK8"/>
<reference evidence="4" key="1">
    <citation type="submission" date="2021-05" db="EMBL/GenBank/DDBJ databases">
        <title>Genomic insights into ecological role and evolution of a novel Thermoplasmata order Candidatus Sysuiplasmatales.</title>
        <authorList>
            <person name="Yuan Y."/>
        </authorList>
    </citation>
    <scope>NUCLEOTIDE SEQUENCE</scope>
    <source>
        <strain evidence="4">TUT19-bin139</strain>
        <strain evidence="3">YP2-bin.285</strain>
    </source>
</reference>
<dbReference type="InterPro" id="IPR028098">
    <property type="entry name" value="Glyco_trans_4-like_N"/>
</dbReference>
<gene>
    <name evidence="3" type="ORF">J9259_05470</name>
    <name evidence="4" type="ORF">KIY12_04960</name>
</gene>